<keyword evidence="2" id="KW-1185">Reference proteome</keyword>
<dbReference type="Proteomes" id="UP000000305">
    <property type="component" value="Unassembled WGS sequence"/>
</dbReference>
<dbReference type="EMBL" id="GL732671">
    <property type="protein sequence ID" value="EFX67657.1"/>
    <property type="molecule type" value="Genomic_DNA"/>
</dbReference>
<reference evidence="1 2" key="1">
    <citation type="journal article" date="2011" name="Science">
        <title>The ecoresponsive genome of Daphnia pulex.</title>
        <authorList>
            <person name="Colbourne J.K."/>
            <person name="Pfrender M.E."/>
            <person name="Gilbert D."/>
            <person name="Thomas W.K."/>
            <person name="Tucker A."/>
            <person name="Oakley T.H."/>
            <person name="Tokishita S."/>
            <person name="Aerts A."/>
            <person name="Arnold G.J."/>
            <person name="Basu M.K."/>
            <person name="Bauer D.J."/>
            <person name="Caceres C.E."/>
            <person name="Carmel L."/>
            <person name="Casola C."/>
            <person name="Choi J.H."/>
            <person name="Detter J.C."/>
            <person name="Dong Q."/>
            <person name="Dusheyko S."/>
            <person name="Eads B.D."/>
            <person name="Frohlich T."/>
            <person name="Geiler-Samerotte K.A."/>
            <person name="Gerlach D."/>
            <person name="Hatcher P."/>
            <person name="Jogdeo S."/>
            <person name="Krijgsveld J."/>
            <person name="Kriventseva E.V."/>
            <person name="Kultz D."/>
            <person name="Laforsch C."/>
            <person name="Lindquist E."/>
            <person name="Lopez J."/>
            <person name="Manak J.R."/>
            <person name="Muller J."/>
            <person name="Pangilinan J."/>
            <person name="Patwardhan R.P."/>
            <person name="Pitluck S."/>
            <person name="Pritham E.J."/>
            <person name="Rechtsteiner A."/>
            <person name="Rho M."/>
            <person name="Rogozin I.B."/>
            <person name="Sakarya O."/>
            <person name="Salamov A."/>
            <person name="Schaack S."/>
            <person name="Shapiro H."/>
            <person name="Shiga Y."/>
            <person name="Skalitzky C."/>
            <person name="Smith Z."/>
            <person name="Souvorov A."/>
            <person name="Sung W."/>
            <person name="Tang Z."/>
            <person name="Tsuchiya D."/>
            <person name="Tu H."/>
            <person name="Vos H."/>
            <person name="Wang M."/>
            <person name="Wolf Y.I."/>
            <person name="Yamagata H."/>
            <person name="Yamada T."/>
            <person name="Ye Y."/>
            <person name="Shaw J.R."/>
            <person name="Andrews J."/>
            <person name="Crease T.J."/>
            <person name="Tang H."/>
            <person name="Lucas S.M."/>
            <person name="Robertson H.M."/>
            <person name="Bork P."/>
            <person name="Koonin E.V."/>
            <person name="Zdobnov E.M."/>
            <person name="Grigoriev I.V."/>
            <person name="Lynch M."/>
            <person name="Boore J.L."/>
        </authorList>
    </citation>
    <scope>NUCLEOTIDE SEQUENCE [LARGE SCALE GENOMIC DNA]</scope>
</reference>
<evidence type="ECO:0000313" key="1">
    <source>
        <dbReference type="EMBL" id="EFX67657.1"/>
    </source>
</evidence>
<dbReference type="HOGENOM" id="CLU_1497727_0_0_1"/>
<accession>E9HKS5</accession>
<protein>
    <submittedName>
        <fullName evidence="1">Uncharacterized protein</fullName>
    </submittedName>
</protein>
<dbReference type="KEGG" id="dpx:DAPPUDRAFT_330840"/>
<evidence type="ECO:0000313" key="2">
    <source>
        <dbReference type="Proteomes" id="UP000000305"/>
    </source>
</evidence>
<proteinExistence type="predicted"/>
<dbReference type="AlphaFoldDB" id="E9HKS5"/>
<sequence length="180" mass="20634">MAENFDMDSSFSSGLDTNFNSKMLPVLLSKGEIPTSRIEQHYSQPGNEMEKTLSELAETNNDDDLLYPPSVMQSSVCVANCKNKCRGKCAQCGKENTFRRYLSEPRKEIKSSMDPDTFSAIPHEYLFAVGRHTAGKTMHTFHRFRCEAFYYKYLDQKGFINVDFRQNLSLPLTLMPMQEV</sequence>
<name>E9HKS5_DAPPU</name>
<dbReference type="InParanoid" id="E9HKS5"/>
<organism evidence="1 2">
    <name type="scientific">Daphnia pulex</name>
    <name type="common">Water flea</name>
    <dbReference type="NCBI Taxonomy" id="6669"/>
    <lineage>
        <taxon>Eukaryota</taxon>
        <taxon>Metazoa</taxon>
        <taxon>Ecdysozoa</taxon>
        <taxon>Arthropoda</taxon>
        <taxon>Crustacea</taxon>
        <taxon>Branchiopoda</taxon>
        <taxon>Diplostraca</taxon>
        <taxon>Cladocera</taxon>
        <taxon>Anomopoda</taxon>
        <taxon>Daphniidae</taxon>
        <taxon>Daphnia</taxon>
    </lineage>
</organism>
<gene>
    <name evidence="1" type="ORF">DAPPUDRAFT_330840</name>
</gene>